<protein>
    <recommendedName>
        <fullName evidence="4">Cilia- and flagella-associated protein 58 central coiled coil domain-containing protein</fullName>
    </recommendedName>
</protein>
<feature type="coiled-coil region" evidence="2">
    <location>
        <begin position="288"/>
        <end position="658"/>
    </location>
</feature>
<keyword evidence="1 2" id="KW-0175">Coiled coil</keyword>
<dbReference type="GO" id="GO:0005856">
    <property type="term" value="C:cytoskeleton"/>
    <property type="evidence" value="ECO:0007669"/>
    <property type="project" value="TreeGrafter"/>
</dbReference>
<feature type="region of interest" description="Disordered" evidence="3">
    <location>
        <begin position="886"/>
        <end position="943"/>
    </location>
</feature>
<dbReference type="Proteomes" id="UP000054350">
    <property type="component" value="Unassembled WGS sequence"/>
</dbReference>
<dbReference type="EMBL" id="GG745328">
    <property type="protein sequence ID" value="KNE54146.1"/>
    <property type="molecule type" value="Genomic_DNA"/>
</dbReference>
<feature type="compositionally biased region" description="Low complexity" evidence="3">
    <location>
        <begin position="906"/>
        <end position="929"/>
    </location>
</feature>
<dbReference type="VEuPathDB" id="FungiDB:AMAG_00144"/>
<accession>A0A0L0RVN9</accession>
<gene>
    <name evidence="5" type="ORF">AMAG_00144</name>
</gene>
<feature type="coiled-coil region" evidence="2">
    <location>
        <begin position="826"/>
        <end position="881"/>
    </location>
</feature>
<sequence length="958" mass="106545">MDDSTDPAPPTAPAPASSEPPAAVAESAPPPLPDASPPHAASSGDTSGDASLDSTDSDDTPPVAQVPVPVAPAAPARRASVATTPPSRSRHASISAAPPTTTVSAYAPSIPSISTSTPSGATTTVRPPSSSSSTSSQDRQIMGLQKELKKAWALLEAANDRDSANKDLVADLQAKLATATQARSPAQRALVSENTNVLEVLQQRDELARVLDSERARLAAVQGDAAELAEKDAANARDRATLLAEIASLKELVALRQEEAETDAAARDRLERDVRDARAVADAKATESKRTAEQLARAQDEVRKLESVLKDAKDARDKIMAESDLLHAMKLKLEEEVDHHLYTANQLVAENQKLAQEVKLADDDVDRIQTDFKSVAKMREMLQRKLKQVDEMKAAAEQDRDALKSLVYSLERQVESHKKQAETDRKQIDDLIRERDILSKNYLKATSATQKQANLVKLHEQTKQNLEQEIGGYKEEAAKQRKLILALEKERDRYVNEAAQIQQGKQAAEEEVIIKENQIFDYKKKIAEAEYKLKQQQALYEQVRSDRNLYSKNLIESQDEITEMRRKLKIMTHQIEQYKEEISAKESALLKEHFEHLKVEKEKEGAKQELQKLRQQLDAAHQFIQNQQAEENKLRHIIAEADSERLRQKKEYEAVIQERDILGTQLIRRNDELALLYEKIKIQQSTLNKGEIQYRERLEDIRVLKLEVKKLRREKTILQHETTNVETLRNEIYRLQKELLSERTRVKVLEEELENPMNIHRWRKLAGSDPSTYELVQKVQTLQKRLIAKTEQVVEKELLLQAKEKLYLDLKAMLSRVPGPEIVQQVEVLKNLVKDKTRELKAMASELNMHQAQAIEFKADIQALSRQVQDVKKKYLLAKKAIHQSRMRGGGGGGGHAHPHVHSTVGANPAGATAAAAARSGGSAGSPALPKLPGYGGHTDRPVGSSVTAAATAGMAAV</sequence>
<feature type="compositionally biased region" description="Low complexity" evidence="3">
    <location>
        <begin position="104"/>
        <end position="136"/>
    </location>
</feature>
<evidence type="ECO:0000256" key="3">
    <source>
        <dbReference type="SAM" id="MobiDB-lite"/>
    </source>
</evidence>
<dbReference type="eggNOG" id="ENOG502QPV7">
    <property type="taxonomic scope" value="Eukaryota"/>
</dbReference>
<evidence type="ECO:0000256" key="1">
    <source>
        <dbReference type="ARBA" id="ARBA00023054"/>
    </source>
</evidence>
<feature type="domain" description="Cilia- and flagella-associated protein 58 central coiled coil" evidence="4">
    <location>
        <begin position="415"/>
        <end position="718"/>
    </location>
</feature>
<feature type="compositionally biased region" description="Low complexity" evidence="3">
    <location>
        <begin position="14"/>
        <end position="27"/>
    </location>
</feature>
<name>A0A0L0RVN9_ALLM3</name>
<dbReference type="AlphaFoldDB" id="A0A0L0RVN9"/>
<reference evidence="5 6" key="1">
    <citation type="submission" date="2009-11" db="EMBL/GenBank/DDBJ databases">
        <title>Annotation of Allomyces macrogynus ATCC 38327.</title>
        <authorList>
            <consortium name="The Broad Institute Genome Sequencing Platform"/>
            <person name="Russ C."/>
            <person name="Cuomo C."/>
            <person name="Burger G."/>
            <person name="Gray M.W."/>
            <person name="Holland P.W.H."/>
            <person name="King N."/>
            <person name="Lang F.B.F."/>
            <person name="Roger A.J."/>
            <person name="Ruiz-Trillo I."/>
            <person name="Young S.K."/>
            <person name="Zeng Q."/>
            <person name="Gargeya S."/>
            <person name="Fitzgerald M."/>
            <person name="Haas B."/>
            <person name="Abouelleil A."/>
            <person name="Alvarado L."/>
            <person name="Arachchi H.M."/>
            <person name="Berlin A."/>
            <person name="Chapman S.B."/>
            <person name="Gearin G."/>
            <person name="Goldberg J."/>
            <person name="Griggs A."/>
            <person name="Gujja S."/>
            <person name="Hansen M."/>
            <person name="Heiman D."/>
            <person name="Howarth C."/>
            <person name="Larimer J."/>
            <person name="Lui A."/>
            <person name="MacDonald P.J.P."/>
            <person name="McCowen C."/>
            <person name="Montmayeur A."/>
            <person name="Murphy C."/>
            <person name="Neiman D."/>
            <person name="Pearson M."/>
            <person name="Priest M."/>
            <person name="Roberts A."/>
            <person name="Saif S."/>
            <person name="Shea T."/>
            <person name="Sisk P."/>
            <person name="Stolte C."/>
            <person name="Sykes S."/>
            <person name="Wortman J."/>
            <person name="Nusbaum C."/>
            <person name="Birren B."/>
        </authorList>
    </citation>
    <scope>NUCLEOTIDE SEQUENCE [LARGE SCALE GENOMIC DNA]</scope>
    <source>
        <strain evidence="5 6">ATCC 38327</strain>
    </source>
</reference>
<evidence type="ECO:0000259" key="4">
    <source>
        <dbReference type="Pfam" id="PF21771"/>
    </source>
</evidence>
<evidence type="ECO:0000313" key="5">
    <source>
        <dbReference type="EMBL" id="KNE54146.1"/>
    </source>
</evidence>
<dbReference type="Pfam" id="PF21771">
    <property type="entry name" value="CFAP58_CC"/>
    <property type="match status" value="1"/>
</dbReference>
<dbReference type="PANTHER" id="PTHR32083">
    <property type="entry name" value="CILIA AND FLAGELLA-ASSOCIATED PROTEIN 58-RELATED"/>
    <property type="match status" value="1"/>
</dbReference>
<feature type="region of interest" description="Disordered" evidence="3">
    <location>
        <begin position="1"/>
        <end position="141"/>
    </location>
</feature>
<feature type="coiled-coil region" evidence="2">
    <location>
        <begin position="694"/>
        <end position="752"/>
    </location>
</feature>
<dbReference type="OMA" id="MSLKMIN"/>
<dbReference type="PANTHER" id="PTHR32083:SF0">
    <property type="entry name" value="CILIA AND FLAGELLA-ASSOCIATED PROTEIN 58"/>
    <property type="match status" value="1"/>
</dbReference>
<dbReference type="STRING" id="578462.A0A0L0RVN9"/>
<proteinExistence type="predicted"/>
<organism evidence="5 6">
    <name type="scientific">Allomyces macrogynus (strain ATCC 38327)</name>
    <name type="common">Allomyces javanicus var. macrogynus</name>
    <dbReference type="NCBI Taxonomy" id="578462"/>
    <lineage>
        <taxon>Eukaryota</taxon>
        <taxon>Fungi</taxon>
        <taxon>Fungi incertae sedis</taxon>
        <taxon>Blastocladiomycota</taxon>
        <taxon>Blastocladiomycetes</taxon>
        <taxon>Blastocladiales</taxon>
        <taxon>Blastocladiaceae</taxon>
        <taxon>Allomyces</taxon>
    </lineage>
</organism>
<dbReference type="OrthoDB" id="264785at2759"/>
<dbReference type="InterPro" id="IPR049270">
    <property type="entry name" value="CFAP58_CC"/>
</dbReference>
<evidence type="ECO:0000313" key="6">
    <source>
        <dbReference type="Proteomes" id="UP000054350"/>
    </source>
</evidence>
<evidence type="ECO:0000256" key="2">
    <source>
        <dbReference type="SAM" id="Coils"/>
    </source>
</evidence>
<keyword evidence="6" id="KW-1185">Reference proteome</keyword>
<feature type="compositionally biased region" description="Low complexity" evidence="3">
    <location>
        <begin position="37"/>
        <end position="86"/>
    </location>
</feature>
<reference evidence="6" key="2">
    <citation type="submission" date="2009-11" db="EMBL/GenBank/DDBJ databases">
        <title>The Genome Sequence of Allomyces macrogynus strain ATCC 38327.</title>
        <authorList>
            <consortium name="The Broad Institute Genome Sequencing Platform"/>
            <person name="Russ C."/>
            <person name="Cuomo C."/>
            <person name="Shea T."/>
            <person name="Young S.K."/>
            <person name="Zeng Q."/>
            <person name="Koehrsen M."/>
            <person name="Haas B."/>
            <person name="Borodovsky M."/>
            <person name="Guigo R."/>
            <person name="Alvarado L."/>
            <person name="Berlin A."/>
            <person name="Borenstein D."/>
            <person name="Chen Z."/>
            <person name="Engels R."/>
            <person name="Freedman E."/>
            <person name="Gellesch M."/>
            <person name="Goldberg J."/>
            <person name="Griggs A."/>
            <person name="Gujja S."/>
            <person name="Heiman D."/>
            <person name="Hepburn T."/>
            <person name="Howarth C."/>
            <person name="Jen D."/>
            <person name="Larson L."/>
            <person name="Lewis B."/>
            <person name="Mehta T."/>
            <person name="Park D."/>
            <person name="Pearson M."/>
            <person name="Roberts A."/>
            <person name="Saif S."/>
            <person name="Shenoy N."/>
            <person name="Sisk P."/>
            <person name="Stolte C."/>
            <person name="Sykes S."/>
            <person name="Walk T."/>
            <person name="White J."/>
            <person name="Yandava C."/>
            <person name="Burger G."/>
            <person name="Gray M.W."/>
            <person name="Holland P.W.H."/>
            <person name="King N."/>
            <person name="Lang F.B.F."/>
            <person name="Roger A.J."/>
            <person name="Ruiz-Trillo I."/>
            <person name="Lander E."/>
            <person name="Nusbaum C."/>
        </authorList>
    </citation>
    <scope>NUCLEOTIDE SEQUENCE [LARGE SCALE GENOMIC DNA]</scope>
    <source>
        <strain evidence="6">ATCC 38327</strain>
    </source>
</reference>